<comment type="caution">
    <text evidence="8">The sequence shown here is derived from an EMBL/GenBank/DDBJ whole genome shotgun (WGS) entry which is preliminary data.</text>
</comment>
<keyword evidence="2" id="KW-0963">Cytoplasm</keyword>
<feature type="region of interest" description="Disordered" evidence="6">
    <location>
        <begin position="258"/>
        <end position="279"/>
    </location>
</feature>
<dbReference type="HAMAP" id="MF_00060">
    <property type="entry name" value="SurE"/>
    <property type="match status" value="1"/>
</dbReference>
<dbReference type="Pfam" id="PF01975">
    <property type="entry name" value="SurE"/>
    <property type="match status" value="1"/>
</dbReference>
<dbReference type="GO" id="GO:0004309">
    <property type="term" value="F:exopolyphosphatase activity"/>
    <property type="evidence" value="ECO:0007669"/>
    <property type="project" value="TreeGrafter"/>
</dbReference>
<dbReference type="InterPro" id="IPR030048">
    <property type="entry name" value="SurE"/>
</dbReference>
<dbReference type="GO" id="GO:0000166">
    <property type="term" value="F:nucleotide binding"/>
    <property type="evidence" value="ECO:0007669"/>
    <property type="project" value="UniProtKB-KW"/>
</dbReference>
<evidence type="ECO:0000256" key="4">
    <source>
        <dbReference type="ARBA" id="ARBA00022741"/>
    </source>
</evidence>
<keyword evidence="3" id="KW-0479">Metal-binding</keyword>
<evidence type="ECO:0000259" key="7">
    <source>
        <dbReference type="Pfam" id="PF01975"/>
    </source>
</evidence>
<name>A0A0F9Y260_9ZZZZ</name>
<comment type="similarity">
    <text evidence="1">Belongs to the SurE nucleotidase family.</text>
</comment>
<gene>
    <name evidence="8" type="ORF">LCGC14_0144280</name>
</gene>
<evidence type="ECO:0000256" key="1">
    <source>
        <dbReference type="ARBA" id="ARBA00011062"/>
    </source>
</evidence>
<reference evidence="8" key="1">
    <citation type="journal article" date="2015" name="Nature">
        <title>Complex archaea that bridge the gap between prokaryotes and eukaryotes.</title>
        <authorList>
            <person name="Spang A."/>
            <person name="Saw J.H."/>
            <person name="Jorgensen S.L."/>
            <person name="Zaremba-Niedzwiedzka K."/>
            <person name="Martijn J."/>
            <person name="Lind A.E."/>
            <person name="van Eijk R."/>
            <person name="Schleper C."/>
            <person name="Guy L."/>
            <person name="Ettema T.J."/>
        </authorList>
    </citation>
    <scope>NUCLEOTIDE SEQUENCE</scope>
</reference>
<evidence type="ECO:0000256" key="3">
    <source>
        <dbReference type="ARBA" id="ARBA00022723"/>
    </source>
</evidence>
<dbReference type="NCBIfam" id="TIGR00087">
    <property type="entry name" value="surE"/>
    <property type="match status" value="1"/>
</dbReference>
<dbReference type="GO" id="GO:0008254">
    <property type="term" value="F:3'-nucleotidase activity"/>
    <property type="evidence" value="ECO:0007669"/>
    <property type="project" value="TreeGrafter"/>
</dbReference>
<dbReference type="EMBL" id="LAZR01000050">
    <property type="protein sequence ID" value="KKN98748.1"/>
    <property type="molecule type" value="Genomic_DNA"/>
</dbReference>
<dbReference type="InterPro" id="IPR002828">
    <property type="entry name" value="SurE-like_Pase/nucleotidase"/>
</dbReference>
<protein>
    <recommendedName>
        <fullName evidence="7">Survival protein SurE-like phosphatase/nucleotidase domain-containing protein</fullName>
    </recommendedName>
</protein>
<keyword evidence="4" id="KW-0547">Nucleotide-binding</keyword>
<evidence type="ECO:0000256" key="2">
    <source>
        <dbReference type="ARBA" id="ARBA00022490"/>
    </source>
</evidence>
<proteinExistence type="inferred from homology"/>
<sequence length="279" mass="30229">MTKPIKRVLLTNDDGWREPGLKVMEEIAAEIAEEVWIVSPDLDQSGVSMSITLHSPLRVHHMGERRLSVSGTPSDCVLLAVGELMPEAPDLVLSGVNAGANISDSVAYSGTIGGALTATLMGIPSIALSLAYHKGSDIHWDTARQFGPGVVRQLLEKGWPTDCAMNVNFPACLPDQVTGVATCRARAGSIGGINIECRRDTRDVPYFWLGFQRQTERITGLDTDVGALRANRISISPLRFEREIASWQIDTEAMSDKLGIKPRGDNALDTEGNEPSIDH</sequence>
<dbReference type="SUPFAM" id="SSF64167">
    <property type="entry name" value="SurE-like"/>
    <property type="match status" value="1"/>
</dbReference>
<feature type="domain" description="Survival protein SurE-like phosphatase/nucleotidase" evidence="7">
    <location>
        <begin position="8"/>
        <end position="186"/>
    </location>
</feature>
<evidence type="ECO:0000313" key="8">
    <source>
        <dbReference type="EMBL" id="KKN98748.1"/>
    </source>
</evidence>
<dbReference type="NCBIfam" id="NF001490">
    <property type="entry name" value="PRK00346.1-4"/>
    <property type="match status" value="1"/>
</dbReference>
<dbReference type="Gene3D" id="3.40.1210.10">
    <property type="entry name" value="Survival protein SurE-like phosphatase/nucleotidase"/>
    <property type="match status" value="1"/>
</dbReference>
<keyword evidence="5" id="KW-0378">Hydrolase</keyword>
<evidence type="ECO:0000256" key="6">
    <source>
        <dbReference type="SAM" id="MobiDB-lite"/>
    </source>
</evidence>
<accession>A0A0F9Y260</accession>
<dbReference type="GO" id="GO:0046872">
    <property type="term" value="F:metal ion binding"/>
    <property type="evidence" value="ECO:0007669"/>
    <property type="project" value="UniProtKB-KW"/>
</dbReference>
<dbReference type="PANTHER" id="PTHR30457">
    <property type="entry name" value="5'-NUCLEOTIDASE SURE"/>
    <property type="match status" value="1"/>
</dbReference>
<dbReference type="PANTHER" id="PTHR30457:SF12">
    <property type="entry name" value="5'_3'-NUCLEOTIDASE SURE"/>
    <property type="match status" value="1"/>
</dbReference>
<dbReference type="GO" id="GO:0008253">
    <property type="term" value="F:5'-nucleotidase activity"/>
    <property type="evidence" value="ECO:0007669"/>
    <property type="project" value="TreeGrafter"/>
</dbReference>
<evidence type="ECO:0000256" key="5">
    <source>
        <dbReference type="ARBA" id="ARBA00022801"/>
    </source>
</evidence>
<dbReference type="InterPro" id="IPR036523">
    <property type="entry name" value="SurE-like_sf"/>
</dbReference>
<dbReference type="AlphaFoldDB" id="A0A0F9Y260"/>
<organism evidence="8">
    <name type="scientific">marine sediment metagenome</name>
    <dbReference type="NCBI Taxonomy" id="412755"/>
    <lineage>
        <taxon>unclassified sequences</taxon>
        <taxon>metagenomes</taxon>
        <taxon>ecological metagenomes</taxon>
    </lineage>
</organism>